<dbReference type="Pfam" id="PF01282">
    <property type="entry name" value="Ribosomal_S24e"/>
    <property type="match status" value="1"/>
</dbReference>
<reference evidence="5" key="1">
    <citation type="submission" date="2023-06" db="EMBL/GenBank/DDBJ databases">
        <title>Reference genome for the Northern bat (Eptesicus nilssonii), a most northern bat species.</title>
        <authorList>
            <person name="Laine V.N."/>
            <person name="Pulliainen A.T."/>
            <person name="Lilley T.M."/>
        </authorList>
    </citation>
    <scope>NUCLEOTIDE SEQUENCE</scope>
    <source>
        <strain evidence="5">BLF_Eptnil</strain>
        <tissue evidence="5">Kidney</tissue>
    </source>
</reference>
<dbReference type="AlphaFoldDB" id="A0AA40LFK7"/>
<keyword evidence="1" id="KW-0689">Ribosomal protein</keyword>
<accession>A0AA40LFK7</accession>
<evidence type="ECO:0000256" key="3">
    <source>
        <dbReference type="ARBA" id="ARBA00035149"/>
    </source>
</evidence>
<dbReference type="GO" id="GO:0044391">
    <property type="term" value="C:ribosomal subunit"/>
    <property type="evidence" value="ECO:0007669"/>
    <property type="project" value="UniProtKB-ARBA"/>
</dbReference>
<keyword evidence="6" id="KW-1185">Reference proteome</keyword>
<gene>
    <name evidence="5" type="ORF">QTO34_009685</name>
</gene>
<evidence type="ECO:0000313" key="6">
    <source>
        <dbReference type="Proteomes" id="UP001177744"/>
    </source>
</evidence>
<keyword evidence="2" id="KW-0687">Ribonucleoprotein</keyword>
<name>A0AA40LFK7_CNENI</name>
<comment type="caution">
    <text evidence="5">The sequence shown here is derived from an EMBL/GenBank/DDBJ whole genome shotgun (WGS) entry which is preliminary data.</text>
</comment>
<dbReference type="PANTHER" id="PTHR10496">
    <property type="entry name" value="40S RIBOSOMAL PROTEIN S24"/>
    <property type="match status" value="1"/>
</dbReference>
<dbReference type="InterPro" id="IPR001976">
    <property type="entry name" value="Ribosomal_eS24"/>
</dbReference>
<protein>
    <recommendedName>
        <fullName evidence="3">Small ribosomal subunit protein eS24</fullName>
    </recommendedName>
    <alternativeName>
        <fullName evidence="4">40S ribosomal protein S24</fullName>
    </alternativeName>
</protein>
<evidence type="ECO:0000256" key="1">
    <source>
        <dbReference type="ARBA" id="ARBA00022980"/>
    </source>
</evidence>
<dbReference type="SUPFAM" id="SSF54189">
    <property type="entry name" value="Ribosomal proteins S24e, L23 and L15e"/>
    <property type="match status" value="1"/>
</dbReference>
<organism evidence="5 6">
    <name type="scientific">Cnephaeus nilssonii</name>
    <name type="common">Northern bat</name>
    <name type="synonym">Eptesicus nilssonii</name>
    <dbReference type="NCBI Taxonomy" id="3371016"/>
    <lineage>
        <taxon>Eukaryota</taxon>
        <taxon>Metazoa</taxon>
        <taxon>Chordata</taxon>
        <taxon>Craniata</taxon>
        <taxon>Vertebrata</taxon>
        <taxon>Euteleostomi</taxon>
        <taxon>Mammalia</taxon>
        <taxon>Eutheria</taxon>
        <taxon>Laurasiatheria</taxon>
        <taxon>Chiroptera</taxon>
        <taxon>Yangochiroptera</taxon>
        <taxon>Vespertilionidae</taxon>
        <taxon>Cnephaeus</taxon>
    </lineage>
</organism>
<dbReference type="Proteomes" id="UP001177744">
    <property type="component" value="Unassembled WGS sequence"/>
</dbReference>
<dbReference type="InterPro" id="IPR012678">
    <property type="entry name" value="Ribosomal_uL23/eL15/eS24_sf"/>
</dbReference>
<dbReference type="InterPro" id="IPR053709">
    <property type="entry name" value="eRP_eS24_sf"/>
</dbReference>
<dbReference type="Gene3D" id="3.30.70.3370">
    <property type="match status" value="2"/>
</dbReference>
<evidence type="ECO:0000256" key="4">
    <source>
        <dbReference type="ARBA" id="ARBA00035458"/>
    </source>
</evidence>
<dbReference type="EMBL" id="JAULJE010000020">
    <property type="protein sequence ID" value="KAK1331711.1"/>
    <property type="molecule type" value="Genomic_DNA"/>
</dbReference>
<evidence type="ECO:0000313" key="5">
    <source>
        <dbReference type="EMBL" id="KAK1331711.1"/>
    </source>
</evidence>
<dbReference type="GO" id="GO:0006412">
    <property type="term" value="P:translation"/>
    <property type="evidence" value="ECO:0007669"/>
    <property type="project" value="InterPro"/>
</dbReference>
<sequence length="108" mass="12572">MTTLAVMAQLEVILYMEGCRFDSQTGHIPKMQVSINENKFFFKSLAAIMKNTVAVRTRKFITNRLLYRKQMIIDAIGFGMIYDSVDYPKKNEPKHRLARNGLYEKTMT</sequence>
<dbReference type="GO" id="GO:0003735">
    <property type="term" value="F:structural constituent of ribosome"/>
    <property type="evidence" value="ECO:0007669"/>
    <property type="project" value="InterPro"/>
</dbReference>
<evidence type="ECO:0000256" key="2">
    <source>
        <dbReference type="ARBA" id="ARBA00023274"/>
    </source>
</evidence>
<proteinExistence type="predicted"/>